<reference evidence="3" key="1">
    <citation type="submission" date="2016-11" db="EMBL/GenBank/DDBJ databases">
        <authorList>
            <person name="Varghese N."/>
            <person name="Submissions S."/>
        </authorList>
    </citation>
    <scope>NUCLEOTIDE SEQUENCE [LARGE SCALE GENOMIC DNA]</scope>
    <source>
        <strain evidence="3">DSM 1811</strain>
    </source>
</reference>
<feature type="signal peptide" evidence="1">
    <location>
        <begin position="1"/>
        <end position="22"/>
    </location>
</feature>
<organism evidence="2 3">
    <name type="scientific">Flavobacterium saccharophilum</name>
    <dbReference type="NCBI Taxonomy" id="29534"/>
    <lineage>
        <taxon>Bacteria</taxon>
        <taxon>Pseudomonadati</taxon>
        <taxon>Bacteroidota</taxon>
        <taxon>Flavobacteriia</taxon>
        <taxon>Flavobacteriales</taxon>
        <taxon>Flavobacteriaceae</taxon>
        <taxon>Flavobacterium</taxon>
    </lineage>
</organism>
<dbReference type="Proteomes" id="UP000184121">
    <property type="component" value="Unassembled WGS sequence"/>
</dbReference>
<sequence>MITKTKTLLALFILSAVTFSCSSDDDAAPVENPADVSYVLAYQTTDFDTYIWQFESTDELLSGTINMIGKGIEQPASAGVPVANTFFALSGEEEGSVGYYLNSDGILVKSKNVFTGDTYAYGTTDDNKLVLINSPWDASSTQNELIIYDPATSSITNRKFDDFVLPNGHFLWPTSVNVSGNKLFVSTFERDAAWKLYQENAVVKVYDYPSLTYVKTITDTRTTAIGQYYTNTGMVQTESGDIYTFSSNSRTAGYTATASHSGILRIKKGESEFDTTYFLDIEASALKGKVLSAYPVGGEKVLINYMPADIDAAQGNWSFLNYGTFKFKSAIVDLSSKAITPVTGLPDHAGDNYFGFGSAFTENGKTYKSFVTNDEGRVYQIDVNTGVAVKGALITGGVNLPAITKLKKK</sequence>
<evidence type="ECO:0000256" key="1">
    <source>
        <dbReference type="SAM" id="SignalP"/>
    </source>
</evidence>
<dbReference type="PROSITE" id="PS51257">
    <property type="entry name" value="PROKAR_LIPOPROTEIN"/>
    <property type="match status" value="1"/>
</dbReference>
<evidence type="ECO:0008006" key="4">
    <source>
        <dbReference type="Google" id="ProtNLM"/>
    </source>
</evidence>
<dbReference type="OrthoDB" id="738440at2"/>
<evidence type="ECO:0000313" key="2">
    <source>
        <dbReference type="EMBL" id="SHL51304.1"/>
    </source>
</evidence>
<evidence type="ECO:0000313" key="3">
    <source>
        <dbReference type="Proteomes" id="UP000184121"/>
    </source>
</evidence>
<feature type="chain" id="PRO_5012500488" description="DUF4374 domain-containing protein" evidence="1">
    <location>
        <begin position="23"/>
        <end position="409"/>
    </location>
</feature>
<gene>
    <name evidence="2" type="ORF">SAMN05444366_0967</name>
</gene>
<accession>A0A1M7B8R2</accession>
<keyword evidence="3" id="KW-1185">Reference proteome</keyword>
<dbReference type="STRING" id="29534.SAMN05444366_0967"/>
<keyword evidence="1" id="KW-0732">Signal</keyword>
<protein>
    <recommendedName>
        <fullName evidence="4">DUF4374 domain-containing protein</fullName>
    </recommendedName>
</protein>
<dbReference type="SUPFAM" id="SSF82171">
    <property type="entry name" value="DPP6 N-terminal domain-like"/>
    <property type="match status" value="1"/>
</dbReference>
<dbReference type="AlphaFoldDB" id="A0A1M7B8R2"/>
<name>A0A1M7B8R2_9FLAO</name>
<proteinExistence type="predicted"/>
<dbReference type="RefSeq" id="WP_072970428.1">
    <property type="nucleotide sequence ID" value="NZ_FRBY01000001.1"/>
</dbReference>
<dbReference type="EMBL" id="FRBY01000001">
    <property type="protein sequence ID" value="SHL51304.1"/>
    <property type="molecule type" value="Genomic_DNA"/>
</dbReference>